<proteinExistence type="predicted"/>
<dbReference type="AlphaFoldDB" id="A0AAD6XIU2"/>
<organism evidence="2 3">
    <name type="scientific">Mycena belliarum</name>
    <dbReference type="NCBI Taxonomy" id="1033014"/>
    <lineage>
        <taxon>Eukaryota</taxon>
        <taxon>Fungi</taxon>
        <taxon>Dikarya</taxon>
        <taxon>Basidiomycota</taxon>
        <taxon>Agaricomycotina</taxon>
        <taxon>Agaricomycetes</taxon>
        <taxon>Agaricomycetidae</taxon>
        <taxon>Agaricales</taxon>
        <taxon>Marasmiineae</taxon>
        <taxon>Mycenaceae</taxon>
        <taxon>Mycena</taxon>
    </lineage>
</organism>
<evidence type="ECO:0000313" key="2">
    <source>
        <dbReference type="EMBL" id="KAJ7074825.1"/>
    </source>
</evidence>
<keyword evidence="3" id="KW-1185">Reference proteome</keyword>
<dbReference type="Proteomes" id="UP001222325">
    <property type="component" value="Unassembled WGS sequence"/>
</dbReference>
<reference evidence="2" key="1">
    <citation type="submission" date="2023-03" db="EMBL/GenBank/DDBJ databases">
        <title>Massive genome expansion in bonnet fungi (Mycena s.s.) driven by repeated elements and novel gene families across ecological guilds.</title>
        <authorList>
            <consortium name="Lawrence Berkeley National Laboratory"/>
            <person name="Harder C.B."/>
            <person name="Miyauchi S."/>
            <person name="Viragh M."/>
            <person name="Kuo A."/>
            <person name="Thoen E."/>
            <person name="Andreopoulos B."/>
            <person name="Lu D."/>
            <person name="Skrede I."/>
            <person name="Drula E."/>
            <person name="Henrissat B."/>
            <person name="Morin E."/>
            <person name="Kohler A."/>
            <person name="Barry K."/>
            <person name="LaButti K."/>
            <person name="Morin E."/>
            <person name="Salamov A."/>
            <person name="Lipzen A."/>
            <person name="Mereny Z."/>
            <person name="Hegedus B."/>
            <person name="Baldrian P."/>
            <person name="Stursova M."/>
            <person name="Weitz H."/>
            <person name="Taylor A."/>
            <person name="Grigoriev I.V."/>
            <person name="Nagy L.G."/>
            <person name="Martin F."/>
            <person name="Kauserud H."/>
        </authorList>
    </citation>
    <scope>NUCLEOTIDE SEQUENCE</scope>
    <source>
        <strain evidence="2">CBHHK173m</strain>
    </source>
</reference>
<evidence type="ECO:0000313" key="3">
    <source>
        <dbReference type="Proteomes" id="UP001222325"/>
    </source>
</evidence>
<gene>
    <name evidence="2" type="ORF">B0H15DRAFT_957019</name>
</gene>
<dbReference type="EMBL" id="JARJCN010000110">
    <property type="protein sequence ID" value="KAJ7074825.1"/>
    <property type="molecule type" value="Genomic_DNA"/>
</dbReference>
<sequence length="365" mass="38837">MAIGGPPRGLLPPSTGARLATEAPGTPRTLTPLLRPCSDLPDSALAEDCGDFVAPIPFATRPTSLDTRHPYVSPGRTICNVSTARNFFSRALASQVGLRCTPRTRWIAQSSNPDAPHALAIQKRLRAIRDATLRLHSVRPIWRTTIQICHSFGRARVGDRPAAAPLRPLTITPYPSKPSEAPALQAYAPQRAASGTTPMRVLSSAQVASQLRLRIPATRRGRSAVYLLRAPAHAALVCKSTWHRRDAVSPNGPCIDVAAPTPSRTLHPSACRVRSAAQGSVGTRGSVLCHGGVSAAFERGIANARRARFSLSASPRTLPRRRFCAARYLGGPALKDSPAALVRNSTDGARDASPRRQGGGRADVA</sequence>
<feature type="region of interest" description="Disordered" evidence="1">
    <location>
        <begin position="337"/>
        <end position="365"/>
    </location>
</feature>
<protein>
    <submittedName>
        <fullName evidence="2">Uncharacterized protein</fullName>
    </submittedName>
</protein>
<name>A0AAD6XIU2_9AGAR</name>
<evidence type="ECO:0000256" key="1">
    <source>
        <dbReference type="SAM" id="MobiDB-lite"/>
    </source>
</evidence>
<accession>A0AAD6XIU2</accession>
<comment type="caution">
    <text evidence="2">The sequence shown here is derived from an EMBL/GenBank/DDBJ whole genome shotgun (WGS) entry which is preliminary data.</text>
</comment>